<dbReference type="AlphaFoldDB" id="A0AAV4D642"/>
<feature type="region of interest" description="Disordered" evidence="1">
    <location>
        <begin position="1"/>
        <end position="23"/>
    </location>
</feature>
<reference evidence="2 3" key="1">
    <citation type="journal article" date="2021" name="Elife">
        <title>Chloroplast acquisition without the gene transfer in kleptoplastic sea slugs, Plakobranchus ocellatus.</title>
        <authorList>
            <person name="Maeda T."/>
            <person name="Takahashi S."/>
            <person name="Yoshida T."/>
            <person name="Shimamura S."/>
            <person name="Takaki Y."/>
            <person name="Nagai Y."/>
            <person name="Toyoda A."/>
            <person name="Suzuki Y."/>
            <person name="Arimoto A."/>
            <person name="Ishii H."/>
            <person name="Satoh N."/>
            <person name="Nishiyama T."/>
            <person name="Hasebe M."/>
            <person name="Maruyama T."/>
            <person name="Minagawa J."/>
            <person name="Obokata J."/>
            <person name="Shigenobu S."/>
        </authorList>
    </citation>
    <scope>NUCLEOTIDE SEQUENCE [LARGE SCALE GENOMIC DNA]</scope>
</reference>
<evidence type="ECO:0000313" key="2">
    <source>
        <dbReference type="EMBL" id="GFO39518.1"/>
    </source>
</evidence>
<keyword evidence="3" id="KW-1185">Reference proteome</keyword>
<accession>A0AAV4D642</accession>
<gene>
    <name evidence="2" type="ORF">PoB_006602300</name>
</gene>
<name>A0AAV4D642_9GAST</name>
<feature type="compositionally biased region" description="Acidic residues" evidence="1">
    <location>
        <begin position="8"/>
        <end position="22"/>
    </location>
</feature>
<sequence length="127" mass="13590">MPFPDKAPDDDDDDDDDDENDAETSLGCILASHFHASTRLCSAAPSLSYQLCSSQSELPAVQPPVCATSSAAPSLSHQHNARYQHSEVSMNQYFIRGKIGDVGRGPYTILNDSCGLGQPSVCSLQES</sequence>
<organism evidence="2 3">
    <name type="scientific">Plakobranchus ocellatus</name>
    <dbReference type="NCBI Taxonomy" id="259542"/>
    <lineage>
        <taxon>Eukaryota</taxon>
        <taxon>Metazoa</taxon>
        <taxon>Spiralia</taxon>
        <taxon>Lophotrochozoa</taxon>
        <taxon>Mollusca</taxon>
        <taxon>Gastropoda</taxon>
        <taxon>Heterobranchia</taxon>
        <taxon>Euthyneura</taxon>
        <taxon>Panpulmonata</taxon>
        <taxon>Sacoglossa</taxon>
        <taxon>Placobranchoidea</taxon>
        <taxon>Plakobranchidae</taxon>
        <taxon>Plakobranchus</taxon>
    </lineage>
</organism>
<evidence type="ECO:0000313" key="3">
    <source>
        <dbReference type="Proteomes" id="UP000735302"/>
    </source>
</evidence>
<dbReference type="Proteomes" id="UP000735302">
    <property type="component" value="Unassembled WGS sequence"/>
</dbReference>
<proteinExistence type="predicted"/>
<comment type="caution">
    <text evidence="2">The sequence shown here is derived from an EMBL/GenBank/DDBJ whole genome shotgun (WGS) entry which is preliminary data.</text>
</comment>
<protein>
    <submittedName>
        <fullName evidence="2">Uncharacterized protein</fullName>
    </submittedName>
</protein>
<evidence type="ECO:0000256" key="1">
    <source>
        <dbReference type="SAM" id="MobiDB-lite"/>
    </source>
</evidence>
<dbReference type="EMBL" id="BLXT01007498">
    <property type="protein sequence ID" value="GFO39518.1"/>
    <property type="molecule type" value="Genomic_DNA"/>
</dbReference>